<evidence type="ECO:0000256" key="2">
    <source>
        <dbReference type="SAM" id="MobiDB-lite"/>
    </source>
</evidence>
<feature type="domain" description="AB hydrolase-1" evidence="3">
    <location>
        <begin position="25"/>
        <end position="306"/>
    </location>
</feature>
<protein>
    <submittedName>
        <fullName evidence="4">Alpha/beta hydrolase fold family protein</fullName>
    </submittedName>
</protein>
<name>A0A1B1KGH2_RHOOP</name>
<evidence type="ECO:0000313" key="5">
    <source>
        <dbReference type="Proteomes" id="UP000186108"/>
    </source>
</evidence>
<keyword evidence="1 4" id="KW-0378">Hydrolase</keyword>
<dbReference type="SUPFAM" id="SSF53474">
    <property type="entry name" value="alpha/beta-Hydrolases"/>
    <property type="match status" value="1"/>
</dbReference>
<organism evidence="4 5">
    <name type="scientific">Rhodococcus opacus</name>
    <name type="common">Nocardia opaca</name>
    <dbReference type="NCBI Taxonomy" id="37919"/>
    <lineage>
        <taxon>Bacteria</taxon>
        <taxon>Bacillati</taxon>
        <taxon>Actinomycetota</taxon>
        <taxon>Actinomycetes</taxon>
        <taxon>Mycobacteriales</taxon>
        <taxon>Nocardiaceae</taxon>
        <taxon>Rhodococcus</taxon>
    </lineage>
</organism>
<dbReference type="InterPro" id="IPR000639">
    <property type="entry name" value="Epox_hydrolase-like"/>
</dbReference>
<dbReference type="GO" id="GO:0016787">
    <property type="term" value="F:hydrolase activity"/>
    <property type="evidence" value="ECO:0007669"/>
    <property type="project" value="UniProtKB-KW"/>
</dbReference>
<feature type="region of interest" description="Disordered" evidence="2">
    <location>
        <begin position="321"/>
        <end position="341"/>
    </location>
</feature>
<dbReference type="PANTHER" id="PTHR43329">
    <property type="entry name" value="EPOXIDE HYDROLASE"/>
    <property type="match status" value="1"/>
</dbReference>
<dbReference type="InterPro" id="IPR000073">
    <property type="entry name" value="AB_hydrolase_1"/>
</dbReference>
<reference evidence="4 5" key="1">
    <citation type="submission" date="2014-07" db="EMBL/GenBank/DDBJ databases">
        <authorList>
            <person name="Zhang J.E."/>
            <person name="Yang H."/>
            <person name="Guo J."/>
            <person name="Deng Z."/>
            <person name="Luo H."/>
            <person name="Luo M."/>
            <person name="Zhao B."/>
        </authorList>
    </citation>
    <scope>NUCLEOTIDE SEQUENCE [LARGE SCALE GENOMIC DNA]</scope>
    <source>
        <strain evidence="4 5">1CP</strain>
    </source>
</reference>
<dbReference type="Proteomes" id="UP000186108">
    <property type="component" value="Chromosome"/>
</dbReference>
<dbReference type="RefSeq" id="WP_065492787.1">
    <property type="nucleotide sequence ID" value="NZ_CP009111.1"/>
</dbReference>
<dbReference type="PRINTS" id="PR00111">
    <property type="entry name" value="ABHYDROLASE"/>
</dbReference>
<dbReference type="InterPro" id="IPR029058">
    <property type="entry name" value="AB_hydrolase_fold"/>
</dbReference>
<evidence type="ECO:0000313" key="4">
    <source>
        <dbReference type="EMBL" id="ANS31706.1"/>
    </source>
</evidence>
<dbReference type="AlphaFoldDB" id="A0A1B1KGH2"/>
<evidence type="ECO:0000256" key="1">
    <source>
        <dbReference type="ARBA" id="ARBA00022801"/>
    </source>
</evidence>
<proteinExistence type="predicted"/>
<gene>
    <name evidence="4" type="ORF">R1CP_35500</name>
</gene>
<dbReference type="PRINTS" id="PR00412">
    <property type="entry name" value="EPOXHYDRLASE"/>
</dbReference>
<dbReference type="EMBL" id="CP009111">
    <property type="protein sequence ID" value="ANS31706.1"/>
    <property type="molecule type" value="Genomic_DNA"/>
</dbReference>
<dbReference type="Pfam" id="PF00561">
    <property type="entry name" value="Abhydrolase_1"/>
    <property type="match status" value="1"/>
</dbReference>
<feature type="compositionally biased region" description="Basic and acidic residues" evidence="2">
    <location>
        <begin position="322"/>
        <end position="341"/>
    </location>
</feature>
<evidence type="ECO:0000259" key="3">
    <source>
        <dbReference type="Pfam" id="PF00561"/>
    </source>
</evidence>
<sequence length="341" mass="37874">MASSTERIVTVDGFRWQITELGDGPPVVLCHGFPGLGYSYRHQMRALAASGYRAIAPDMPGYGGTDVPRDIDDYTNERVSDALIGLLDSLGHERAVFVGHDFGAPVAWTVALRHRARVSGLVLLAVPYAPDRFPLRPSELYASMARKHFLHIHYFQEPGVADRELDADPRGFLHRLFYALSGAYRYLDIWQHPSDGNGYLDVLPEAPPLPWSWLTEDEFDHYVEVFTRTGFTGGLNWYRAYDANWERSGNLAGADIEVPTLFVAGAHDPVLTMSGAQALDRMRDTVPDLRGLHLVEGAGHFVQQERPEEVNELLLTFVAGRTGDDDGDPARAGDRSTRGAR</sequence>
<dbReference type="Gene3D" id="3.40.50.1820">
    <property type="entry name" value="alpha/beta hydrolase"/>
    <property type="match status" value="1"/>
</dbReference>
<dbReference type="PATRIC" id="fig|37919.13.peg.7466"/>
<accession>A0A1B1KGH2</accession>